<dbReference type="Proteomes" id="UP001372338">
    <property type="component" value="Unassembled WGS sequence"/>
</dbReference>
<keyword evidence="3" id="KW-1185">Reference proteome</keyword>
<dbReference type="PANTHER" id="PTHR33240:SF15">
    <property type="entry name" value="GAG-PRO-LIKE PROTEIN"/>
    <property type="match status" value="1"/>
</dbReference>
<keyword evidence="1" id="KW-1133">Transmembrane helix</keyword>
<dbReference type="AlphaFoldDB" id="A0AAN9ELC3"/>
<protein>
    <recommendedName>
        <fullName evidence="4">Peptidase A2 domain-containing protein</fullName>
    </recommendedName>
</protein>
<keyword evidence="1" id="KW-0472">Membrane</keyword>
<dbReference type="PANTHER" id="PTHR33240">
    <property type="entry name" value="OS08G0508500 PROTEIN"/>
    <property type="match status" value="1"/>
</dbReference>
<accession>A0AAN9ELC3</accession>
<comment type="caution">
    <text evidence="2">The sequence shown here is derived from an EMBL/GenBank/DDBJ whole genome shotgun (WGS) entry which is preliminary data.</text>
</comment>
<reference evidence="2 3" key="1">
    <citation type="submission" date="2024-01" db="EMBL/GenBank/DDBJ databases">
        <title>The genomes of 5 underutilized Papilionoideae crops provide insights into root nodulation and disease resistanc.</title>
        <authorList>
            <person name="Yuan L."/>
        </authorList>
    </citation>
    <scope>NUCLEOTIDE SEQUENCE [LARGE SCALE GENOMIC DNA]</scope>
    <source>
        <strain evidence="2">ZHUSHIDOU_FW_LH</strain>
        <tissue evidence="2">Leaf</tissue>
    </source>
</reference>
<evidence type="ECO:0000313" key="2">
    <source>
        <dbReference type="EMBL" id="KAK7259318.1"/>
    </source>
</evidence>
<sequence length="173" mass="19307">MQCWSILNLNVAVAPCALLFFGVASYPLHWRHLWGTVNFDSHPPSEDDKTRSERGGEKRVGRRRYIGQIHAQKASKRVKRETTIPLSFDDNDYDMLVITATIGNYIVRRMLVDQGSSIDVIFKPLLKSLGLKRSDLSPVLGPLVGFTGDKIVPLGRICLPVSMGAGPFALSRW</sequence>
<evidence type="ECO:0000256" key="1">
    <source>
        <dbReference type="SAM" id="Phobius"/>
    </source>
</evidence>
<dbReference type="CDD" id="cd00303">
    <property type="entry name" value="retropepsin_like"/>
    <property type="match status" value="1"/>
</dbReference>
<feature type="transmembrane region" description="Helical" evidence="1">
    <location>
        <begin position="6"/>
        <end position="26"/>
    </location>
</feature>
<dbReference type="InterPro" id="IPR021109">
    <property type="entry name" value="Peptidase_aspartic_dom_sf"/>
</dbReference>
<evidence type="ECO:0008006" key="4">
    <source>
        <dbReference type="Google" id="ProtNLM"/>
    </source>
</evidence>
<dbReference type="EMBL" id="JAYWIO010000005">
    <property type="protein sequence ID" value="KAK7259318.1"/>
    <property type="molecule type" value="Genomic_DNA"/>
</dbReference>
<dbReference type="Gene3D" id="2.40.70.10">
    <property type="entry name" value="Acid Proteases"/>
    <property type="match status" value="1"/>
</dbReference>
<evidence type="ECO:0000313" key="3">
    <source>
        <dbReference type="Proteomes" id="UP001372338"/>
    </source>
</evidence>
<keyword evidence="1" id="KW-0812">Transmembrane</keyword>
<organism evidence="2 3">
    <name type="scientific">Crotalaria pallida</name>
    <name type="common">Smooth rattlebox</name>
    <name type="synonym">Crotalaria striata</name>
    <dbReference type="NCBI Taxonomy" id="3830"/>
    <lineage>
        <taxon>Eukaryota</taxon>
        <taxon>Viridiplantae</taxon>
        <taxon>Streptophyta</taxon>
        <taxon>Embryophyta</taxon>
        <taxon>Tracheophyta</taxon>
        <taxon>Spermatophyta</taxon>
        <taxon>Magnoliopsida</taxon>
        <taxon>eudicotyledons</taxon>
        <taxon>Gunneridae</taxon>
        <taxon>Pentapetalae</taxon>
        <taxon>rosids</taxon>
        <taxon>fabids</taxon>
        <taxon>Fabales</taxon>
        <taxon>Fabaceae</taxon>
        <taxon>Papilionoideae</taxon>
        <taxon>50 kb inversion clade</taxon>
        <taxon>genistoids sensu lato</taxon>
        <taxon>core genistoids</taxon>
        <taxon>Crotalarieae</taxon>
        <taxon>Crotalaria</taxon>
    </lineage>
</organism>
<proteinExistence type="predicted"/>
<gene>
    <name evidence="2" type="ORF">RIF29_24922</name>
</gene>
<name>A0AAN9ELC3_CROPI</name>